<reference evidence="2 3" key="1">
    <citation type="submission" date="2015-10" db="EMBL/GenBank/DDBJ databases">
        <title>Corynebacteirum lowii and Corynebacterium oculi species nova, derived from human clinical disease and and emended description of Corynebacterium mastiditis.</title>
        <authorList>
            <person name="Bernard K."/>
            <person name="Pacheco A.L."/>
            <person name="Mcdougall C."/>
            <person name="Burtx T."/>
            <person name="Weibe D."/>
            <person name="Tyler S."/>
            <person name="Olson A.B."/>
            <person name="Cnockaert M."/>
            <person name="Eguchi H."/>
            <person name="Kuwahara T."/>
            <person name="Nakayama-Imaohji H."/>
            <person name="Boudewijins M."/>
            <person name="Van Hoecke F."/>
            <person name="Bernier A.-M."/>
            <person name="Vandamme P."/>
        </authorList>
    </citation>
    <scope>NUCLEOTIDE SEQUENCE [LARGE SCALE GENOMIC DNA]</scope>
    <source>
        <strain evidence="2 3">NML 130210</strain>
    </source>
</reference>
<feature type="region of interest" description="Disordered" evidence="1">
    <location>
        <begin position="67"/>
        <end position="96"/>
    </location>
</feature>
<accession>A0A0Q1AB09</accession>
<name>A0A0Q1AB09_9CORY</name>
<gene>
    <name evidence="2" type="ORF">Cocul_01963</name>
</gene>
<dbReference type="PATRIC" id="fig|1544416.3.peg.1961"/>
<organism evidence="2 3">
    <name type="scientific">Corynebacterium oculi</name>
    <dbReference type="NCBI Taxonomy" id="1544416"/>
    <lineage>
        <taxon>Bacteria</taxon>
        <taxon>Bacillati</taxon>
        <taxon>Actinomycetota</taxon>
        <taxon>Actinomycetes</taxon>
        <taxon>Mycobacteriales</taxon>
        <taxon>Corynebacteriaceae</taxon>
        <taxon>Corynebacterium</taxon>
    </lineage>
</organism>
<sequence>MAPTPGRKSEDTLIFQKVLQGQLKRYIGSGQVCLGRLGKGEAKPGQSAPWMLGDFTEQDAQVAQRYLNSKQPATGQPSGTSSPAQGAAGAADDLPF</sequence>
<proteinExistence type="predicted"/>
<evidence type="ECO:0000313" key="2">
    <source>
        <dbReference type="EMBL" id="KQB83887.1"/>
    </source>
</evidence>
<protein>
    <submittedName>
        <fullName evidence="2">Uncharacterized protein</fullName>
    </submittedName>
</protein>
<dbReference type="Proteomes" id="UP000050517">
    <property type="component" value="Unassembled WGS sequence"/>
</dbReference>
<dbReference type="RefSeq" id="WP_055123013.1">
    <property type="nucleotide sequence ID" value="NZ_LKST01000003.1"/>
</dbReference>
<dbReference type="AlphaFoldDB" id="A0A0Q1AB09"/>
<dbReference type="EMBL" id="LKST01000003">
    <property type="protein sequence ID" value="KQB83887.1"/>
    <property type="molecule type" value="Genomic_DNA"/>
</dbReference>
<dbReference type="OrthoDB" id="5190190at2"/>
<dbReference type="STRING" id="1544416.Cocul_01963"/>
<keyword evidence="3" id="KW-1185">Reference proteome</keyword>
<evidence type="ECO:0000313" key="3">
    <source>
        <dbReference type="Proteomes" id="UP000050517"/>
    </source>
</evidence>
<evidence type="ECO:0000256" key="1">
    <source>
        <dbReference type="SAM" id="MobiDB-lite"/>
    </source>
</evidence>
<comment type="caution">
    <text evidence="2">The sequence shown here is derived from an EMBL/GenBank/DDBJ whole genome shotgun (WGS) entry which is preliminary data.</text>
</comment>
<feature type="compositionally biased region" description="Polar residues" evidence="1">
    <location>
        <begin position="67"/>
        <end position="84"/>
    </location>
</feature>